<feature type="binding site" evidence="7">
    <location>
        <position position="40"/>
    </location>
    <ligand>
        <name>ATP</name>
        <dbReference type="ChEBI" id="CHEBI:30616"/>
    </ligand>
</feature>
<evidence type="ECO:0000256" key="3">
    <source>
        <dbReference type="ARBA" id="ARBA00022679"/>
    </source>
</evidence>
<gene>
    <name evidence="9" type="ORF">SAMN04489712_111163</name>
</gene>
<evidence type="ECO:0000256" key="1">
    <source>
        <dbReference type="ARBA" id="ARBA00012513"/>
    </source>
</evidence>
<dbReference type="EC" id="2.7.11.1" evidence="1"/>
<evidence type="ECO:0000256" key="2">
    <source>
        <dbReference type="ARBA" id="ARBA00022527"/>
    </source>
</evidence>
<dbReference type="OrthoDB" id="4716121at2"/>
<keyword evidence="6 7" id="KW-0067">ATP-binding</keyword>
<dbReference type="Proteomes" id="UP000236723">
    <property type="component" value="Unassembled WGS sequence"/>
</dbReference>
<dbReference type="Pfam" id="PF00069">
    <property type="entry name" value="Pkinase"/>
    <property type="match status" value="1"/>
</dbReference>
<dbReference type="CDD" id="cd14014">
    <property type="entry name" value="STKc_PknB_like"/>
    <property type="match status" value="1"/>
</dbReference>
<accession>A0A1H6CTU9</accession>
<keyword evidence="10" id="KW-1185">Reference proteome</keyword>
<dbReference type="RefSeq" id="WP_160147076.1">
    <property type="nucleotide sequence ID" value="NZ_FNVO01000011.1"/>
</dbReference>
<evidence type="ECO:0000256" key="7">
    <source>
        <dbReference type="PROSITE-ProRule" id="PRU10141"/>
    </source>
</evidence>
<dbReference type="Gene3D" id="1.10.510.10">
    <property type="entry name" value="Transferase(Phosphotransferase) domain 1"/>
    <property type="match status" value="1"/>
</dbReference>
<protein>
    <recommendedName>
        <fullName evidence="1">non-specific serine/threonine protein kinase</fullName>
        <ecNumber evidence="1">2.7.11.1</ecNumber>
    </recommendedName>
</protein>
<evidence type="ECO:0000259" key="8">
    <source>
        <dbReference type="PROSITE" id="PS50011"/>
    </source>
</evidence>
<dbReference type="EMBL" id="FNVO01000011">
    <property type="protein sequence ID" value="SEG76430.1"/>
    <property type="molecule type" value="Genomic_DNA"/>
</dbReference>
<dbReference type="PROSITE" id="PS00107">
    <property type="entry name" value="PROTEIN_KINASE_ATP"/>
    <property type="match status" value="1"/>
</dbReference>
<evidence type="ECO:0000256" key="4">
    <source>
        <dbReference type="ARBA" id="ARBA00022741"/>
    </source>
</evidence>
<dbReference type="PANTHER" id="PTHR43289">
    <property type="entry name" value="MITOGEN-ACTIVATED PROTEIN KINASE KINASE KINASE 20-RELATED"/>
    <property type="match status" value="1"/>
</dbReference>
<proteinExistence type="predicted"/>
<dbReference type="PANTHER" id="PTHR43289:SF6">
    <property type="entry name" value="SERINE_THREONINE-PROTEIN KINASE NEKL-3"/>
    <property type="match status" value="1"/>
</dbReference>
<dbReference type="GO" id="GO:0004674">
    <property type="term" value="F:protein serine/threonine kinase activity"/>
    <property type="evidence" value="ECO:0007669"/>
    <property type="project" value="UniProtKB-KW"/>
</dbReference>
<keyword evidence="5 9" id="KW-0418">Kinase</keyword>
<sequence length="608" mass="62942">MSGTVWRVEGFTEIRELGAGAHGRVVLARHDTAGTPVAIKYLNRRDGDERAVARLREEAVMLGRVRDPHVVRLYRFVSGEHGAALVMEAVNGVSLREILAEHGALAPEAALTVLKGSLLGLAAAHSAGVVHRDYKPANVVVRADGLSKLIDFGIAGPAGDGGRSGTPAYMAPEQWHGEPASPATDVYAATCVFVECVAGRRPFTGGDLGTLRRLHLTEPPPAGLVPEPLRPLVEQGMAKDAADRPGSAAEFAAELERAARTAYGTDWEQRGLRIAAGAATALAALFPLVAAGLAPAGAVAAGAGGAVGTAGAAGAAGAAGGAAGAGGVAAGGGLAVVTGAKAAVAVATAAVVAAGGAGVYAVNRNDEPQRTAPVRVAVSPASYTRELTRPALSVSVRYPRVTGLRTSAIEAAANKALRAPVDTWVNDVHTDIGSFEGPDGSAEQYHPSATYRVGVAGPRLMSVRYDVRGGQRNTVYPLYVTVDLGTGREVTTADMLTARTATLEGAKSLTLLLERNAFEGGSLCKDSEPPWRRSDSSYGEGRYLLPKHITEGGLRMFLTARGAEFVPPHWALGYSMACNRNSDATLLRYDQLRGVLRPEIIQGATARS</sequence>
<dbReference type="PROSITE" id="PS50011">
    <property type="entry name" value="PROTEIN_KINASE_DOM"/>
    <property type="match status" value="1"/>
</dbReference>
<dbReference type="SUPFAM" id="SSF56112">
    <property type="entry name" value="Protein kinase-like (PK-like)"/>
    <property type="match status" value="1"/>
</dbReference>
<evidence type="ECO:0000313" key="9">
    <source>
        <dbReference type="EMBL" id="SEG76430.1"/>
    </source>
</evidence>
<name>A0A1H6CTU9_9ACTN</name>
<organism evidence="9 10">
    <name type="scientific">Thermomonospora echinospora</name>
    <dbReference type="NCBI Taxonomy" id="1992"/>
    <lineage>
        <taxon>Bacteria</taxon>
        <taxon>Bacillati</taxon>
        <taxon>Actinomycetota</taxon>
        <taxon>Actinomycetes</taxon>
        <taxon>Streptosporangiales</taxon>
        <taxon>Thermomonosporaceae</taxon>
        <taxon>Thermomonospora</taxon>
    </lineage>
</organism>
<dbReference type="PROSITE" id="PS00108">
    <property type="entry name" value="PROTEIN_KINASE_ST"/>
    <property type="match status" value="1"/>
</dbReference>
<dbReference type="InterPro" id="IPR011009">
    <property type="entry name" value="Kinase-like_dom_sf"/>
</dbReference>
<keyword evidence="4 7" id="KW-0547">Nucleotide-binding</keyword>
<evidence type="ECO:0000256" key="6">
    <source>
        <dbReference type="ARBA" id="ARBA00022840"/>
    </source>
</evidence>
<keyword evidence="2 9" id="KW-0723">Serine/threonine-protein kinase</keyword>
<reference evidence="10" key="1">
    <citation type="submission" date="2016-10" db="EMBL/GenBank/DDBJ databases">
        <authorList>
            <person name="Varghese N."/>
            <person name="Submissions S."/>
        </authorList>
    </citation>
    <scope>NUCLEOTIDE SEQUENCE [LARGE SCALE GENOMIC DNA]</scope>
    <source>
        <strain evidence="10">DSM 43163</strain>
    </source>
</reference>
<dbReference type="GO" id="GO:0005524">
    <property type="term" value="F:ATP binding"/>
    <property type="evidence" value="ECO:0007669"/>
    <property type="project" value="UniProtKB-UniRule"/>
</dbReference>
<keyword evidence="3" id="KW-0808">Transferase</keyword>
<evidence type="ECO:0000313" key="10">
    <source>
        <dbReference type="Proteomes" id="UP000236723"/>
    </source>
</evidence>
<dbReference type="InterPro" id="IPR017441">
    <property type="entry name" value="Protein_kinase_ATP_BS"/>
</dbReference>
<feature type="domain" description="Protein kinase" evidence="8">
    <location>
        <begin position="11"/>
        <end position="256"/>
    </location>
</feature>
<dbReference type="InterPro" id="IPR000719">
    <property type="entry name" value="Prot_kinase_dom"/>
</dbReference>
<evidence type="ECO:0000256" key="5">
    <source>
        <dbReference type="ARBA" id="ARBA00022777"/>
    </source>
</evidence>
<dbReference type="Gene3D" id="3.30.200.20">
    <property type="entry name" value="Phosphorylase Kinase, domain 1"/>
    <property type="match status" value="1"/>
</dbReference>
<dbReference type="AlphaFoldDB" id="A0A1H6CTU9"/>
<dbReference type="InterPro" id="IPR008271">
    <property type="entry name" value="Ser/Thr_kinase_AS"/>
</dbReference>